<feature type="compositionally biased region" description="Pro residues" evidence="1">
    <location>
        <begin position="277"/>
        <end position="287"/>
    </location>
</feature>
<dbReference type="RefSeq" id="WP_017749390.1">
    <property type="nucleotide sequence ID" value="NZ_KQ976354.1"/>
</dbReference>
<accession>A0A139WTB5</accession>
<protein>
    <submittedName>
        <fullName evidence="2">Uncharacterized protein</fullName>
    </submittedName>
</protein>
<keyword evidence="3" id="KW-1185">Reference proteome</keyword>
<sequence>MLLRQYSLVFFASTLMIALTDGTGVAFTITPSNPSDVEFYREQSFAQVSPSQDATTVIDKSLWYGLLPRGGTFSFNTTLRLWSLTSELGFFGWNFQPAKNDLKGSFEIVTYQACNLGDACGGASTPISDIPTGIYRGVGSLFHLKYNPEPNDPQPGQGKLHWIQVVQANYGKANPGVPIISGIPFVDNSGRKSTPYYDYSGYRFAGEDFFMDRPYAGGISNARRNTYFNAQLYLVQETTPPGSNKRTVTIYNGIRWGWKNTVRRRSCPNTSVDSECPLPPPPPPPSCNPSSGGGGCSYRVVDNENEDQKLSLFDSSNLDVANISYDDSESPISVPESTSALGLLAIAAWGVVKAMKIRKDKQS</sequence>
<dbReference type="STRING" id="128403.WA1_07520"/>
<feature type="region of interest" description="Disordered" evidence="1">
    <location>
        <begin position="269"/>
        <end position="293"/>
    </location>
</feature>
<evidence type="ECO:0000313" key="2">
    <source>
        <dbReference type="EMBL" id="KYC35653.1"/>
    </source>
</evidence>
<dbReference type="EMBL" id="ANNX02000051">
    <property type="protein sequence ID" value="KYC35653.1"/>
    <property type="molecule type" value="Genomic_DNA"/>
</dbReference>
<organism evidence="2 3">
    <name type="scientific">Scytonema hofmannii PCC 7110</name>
    <dbReference type="NCBI Taxonomy" id="128403"/>
    <lineage>
        <taxon>Bacteria</taxon>
        <taxon>Bacillati</taxon>
        <taxon>Cyanobacteriota</taxon>
        <taxon>Cyanophyceae</taxon>
        <taxon>Nostocales</taxon>
        <taxon>Scytonemataceae</taxon>
        <taxon>Scytonema</taxon>
    </lineage>
</organism>
<dbReference type="Proteomes" id="UP000076925">
    <property type="component" value="Unassembled WGS sequence"/>
</dbReference>
<reference evidence="2 3" key="1">
    <citation type="journal article" date="2013" name="Genome Biol. Evol.">
        <title>Genomes of Stigonematalean cyanobacteria (subsection V) and the evolution of oxygenic photosynthesis from prokaryotes to plastids.</title>
        <authorList>
            <person name="Dagan T."/>
            <person name="Roettger M."/>
            <person name="Stucken K."/>
            <person name="Landan G."/>
            <person name="Koch R."/>
            <person name="Major P."/>
            <person name="Gould S.B."/>
            <person name="Goremykin V.V."/>
            <person name="Rippka R."/>
            <person name="Tandeau de Marsac N."/>
            <person name="Gugger M."/>
            <person name="Lockhart P.J."/>
            <person name="Allen J.F."/>
            <person name="Brune I."/>
            <person name="Maus I."/>
            <person name="Puhler A."/>
            <person name="Martin W.F."/>
        </authorList>
    </citation>
    <scope>NUCLEOTIDE SEQUENCE [LARGE SCALE GENOMIC DNA]</scope>
    <source>
        <strain evidence="2 3">PCC 7110</strain>
    </source>
</reference>
<name>A0A139WTB5_9CYAN</name>
<gene>
    <name evidence="2" type="ORF">WA1_07520</name>
</gene>
<evidence type="ECO:0000313" key="3">
    <source>
        <dbReference type="Proteomes" id="UP000076925"/>
    </source>
</evidence>
<comment type="caution">
    <text evidence="2">The sequence shown here is derived from an EMBL/GenBank/DDBJ whole genome shotgun (WGS) entry which is preliminary data.</text>
</comment>
<dbReference type="AlphaFoldDB" id="A0A139WTB5"/>
<proteinExistence type="predicted"/>
<evidence type="ECO:0000256" key="1">
    <source>
        <dbReference type="SAM" id="MobiDB-lite"/>
    </source>
</evidence>